<sequence length="203" mass="23834">MNDILISMQEELKLMRDDSNIQKLYKYFKNKTYLVLFLKQYNGLIINLKSIELLVNANNIEDALTIFRKYLETYFIMMSIIEHPDLVESYVKHDIYIGKKVCKKDLNEVKSFCSGKPDGYLEYGYLEKYVDIDDDFKYTTKIVAEVGNVLNFHIWYKMCNNFVHNNLTSVSVNSKDALESLVQGVERTTSYLKNRIENILSLN</sequence>
<dbReference type="InParanoid" id="A0A397S6Q6"/>
<accession>A0A397S6Q6</accession>
<evidence type="ECO:0000313" key="2">
    <source>
        <dbReference type="Proteomes" id="UP000266506"/>
    </source>
</evidence>
<name>A0A397S6Q6_9MOLU</name>
<protein>
    <submittedName>
        <fullName evidence="1">Uncharacterized protein</fullName>
    </submittedName>
</protein>
<keyword evidence="2" id="KW-1185">Reference proteome</keyword>
<gene>
    <name evidence="1" type="ORF">EI71_00727</name>
</gene>
<proteinExistence type="predicted"/>
<dbReference type="EMBL" id="QXEV01000005">
    <property type="protein sequence ID" value="RIA77944.1"/>
    <property type="molecule type" value="Genomic_DNA"/>
</dbReference>
<dbReference type="RefSeq" id="WP_119015893.1">
    <property type="nucleotide sequence ID" value="NZ_QXEV01000005.1"/>
</dbReference>
<dbReference type="Pfam" id="PF18928">
    <property type="entry name" value="DUF5677"/>
    <property type="match status" value="1"/>
</dbReference>
<dbReference type="InterPro" id="IPR043733">
    <property type="entry name" value="DUF5677"/>
</dbReference>
<comment type="caution">
    <text evidence="1">The sequence shown here is derived from an EMBL/GenBank/DDBJ whole genome shotgun (WGS) entry which is preliminary data.</text>
</comment>
<evidence type="ECO:0000313" key="1">
    <source>
        <dbReference type="EMBL" id="RIA77944.1"/>
    </source>
</evidence>
<dbReference type="Proteomes" id="UP000266506">
    <property type="component" value="Unassembled WGS sequence"/>
</dbReference>
<dbReference type="AlphaFoldDB" id="A0A397S6Q6"/>
<reference evidence="1 2" key="1">
    <citation type="submission" date="2018-08" db="EMBL/GenBank/DDBJ databases">
        <title>Genomic Encyclopedia of Archaeal and Bacterial Type Strains, Phase II (KMG-II): from individual species to whole genera.</title>
        <authorList>
            <person name="Goeker M."/>
        </authorList>
    </citation>
    <scope>NUCLEOTIDE SEQUENCE [LARGE SCALE GENOMIC DNA]</scope>
    <source>
        <strain evidence="1 2">ATCC 27112</strain>
    </source>
</reference>
<organism evidence="1 2">
    <name type="scientific">Anaeroplasma bactoclasticum</name>
    <dbReference type="NCBI Taxonomy" id="2088"/>
    <lineage>
        <taxon>Bacteria</taxon>
        <taxon>Bacillati</taxon>
        <taxon>Mycoplasmatota</taxon>
        <taxon>Mollicutes</taxon>
        <taxon>Anaeroplasmatales</taxon>
        <taxon>Anaeroplasmataceae</taxon>
        <taxon>Anaeroplasma</taxon>
    </lineage>
</organism>